<protein>
    <recommendedName>
        <fullName evidence="2">JmjC domain-containing protein</fullName>
    </recommendedName>
</protein>
<organism evidence="3 4">
    <name type="scientific">Aureococcus anophagefferens</name>
    <name type="common">Harmful bloom alga</name>
    <dbReference type="NCBI Taxonomy" id="44056"/>
    <lineage>
        <taxon>Eukaryota</taxon>
        <taxon>Sar</taxon>
        <taxon>Stramenopiles</taxon>
        <taxon>Ochrophyta</taxon>
        <taxon>Pelagophyceae</taxon>
        <taxon>Pelagomonadales</taxon>
        <taxon>Pelagomonadaceae</taxon>
        <taxon>Aureococcus</taxon>
    </lineage>
</organism>
<feature type="region of interest" description="Disordered" evidence="1">
    <location>
        <begin position="83"/>
        <end position="154"/>
    </location>
</feature>
<sequence>MPRKQSKSSGDSVAAARPSRRCCAVASECTPKLCVACKLGGLKDVFACRETLGHVAPNWDAPDAGAFFADGAVTAAEAKALADASSVVPDRSAPKKRKAPAAKAKAKAPTAAKASADAPAPPAPRAAPAAKQAKLARTVSASPAPSADSGKAYVSPDAPRADFGVDAPLVFPDLEAIDGRDAGAALRAKELRRGGTPCVLTHVDPRTMTSFARFSASPGAGRWLREDGSLDDAALVRDIGGEKAPILRYDETYADDKPIRESMRVAEFVDSLLRDGGGATFEAPRLVGLEPDLLVHWLERTRGASPLQYLFMGSGGTNSKLHVDPGGLDLVIAPLVGWKEVTLVHREDAELVGAMCDDDALGDAGEGSSDDESAAAPADDDPYDARTNDPSEDHIVASAAPPRGARPRLDELLALPTPPSLAAEPVLSLVRCWRHVLKPGECLVMPQGTLHAVRNLTPALSYHRFHLDTANLSGFWRALVDGDCSGIRPAEILWNGTHGSMKALDAVSDALARGEAAAPGVERERSEALLKLRHLVAAIILEFDDDVEKLNRRAGRSYDGFDWPALLADVDDALAHWRAESRGFARPASPRAVASASRACLPDAFDEKRARGGAKGDRPKPRVYGCDYEPAPGDVVVVTFHAKQVRARVVAAEPKPKKGGKPKFARVHYDTYAKKYDELVRVADLAPPDGASRVALAVGARVKVPWGTGRELYEAEIAGVHGGGAYKLHYLTIGGDWDQWVTRTKIIRKLKERA</sequence>
<dbReference type="Gene3D" id="2.60.120.650">
    <property type="entry name" value="Cupin"/>
    <property type="match status" value="1"/>
</dbReference>
<dbReference type="EMBL" id="JBBJCI010000037">
    <property type="protein sequence ID" value="KAK7250397.1"/>
    <property type="molecule type" value="Genomic_DNA"/>
</dbReference>
<evidence type="ECO:0000259" key="2">
    <source>
        <dbReference type="PROSITE" id="PS51184"/>
    </source>
</evidence>
<proteinExistence type="predicted"/>
<feature type="compositionally biased region" description="Basic and acidic residues" evidence="1">
    <location>
        <begin position="383"/>
        <end position="395"/>
    </location>
</feature>
<feature type="region of interest" description="Disordered" evidence="1">
    <location>
        <begin position="360"/>
        <end position="403"/>
    </location>
</feature>
<accession>A0ABR1GBI2</accession>
<feature type="compositionally biased region" description="Acidic residues" evidence="1">
    <location>
        <begin position="368"/>
        <end position="382"/>
    </location>
</feature>
<comment type="caution">
    <text evidence="3">The sequence shown here is derived from an EMBL/GenBank/DDBJ whole genome shotgun (WGS) entry which is preliminary data.</text>
</comment>
<keyword evidence="4" id="KW-1185">Reference proteome</keyword>
<evidence type="ECO:0000313" key="3">
    <source>
        <dbReference type="EMBL" id="KAK7250397.1"/>
    </source>
</evidence>
<dbReference type="SUPFAM" id="SSF51197">
    <property type="entry name" value="Clavaminate synthase-like"/>
    <property type="match status" value="1"/>
</dbReference>
<reference evidence="3 4" key="1">
    <citation type="submission" date="2024-03" db="EMBL/GenBank/DDBJ databases">
        <title>Aureococcus anophagefferens CCMP1851 and Kratosvirus quantuckense: Draft genome of a second virus-susceptible host strain in the model system.</title>
        <authorList>
            <person name="Chase E."/>
            <person name="Truchon A.R."/>
            <person name="Schepens W."/>
            <person name="Wilhelm S.W."/>
        </authorList>
    </citation>
    <scope>NUCLEOTIDE SEQUENCE [LARGE SCALE GENOMIC DNA]</scope>
    <source>
        <strain evidence="3 4">CCMP1851</strain>
    </source>
</reference>
<gene>
    <name evidence="3" type="ORF">SO694_00007681</name>
</gene>
<dbReference type="PROSITE" id="PS51184">
    <property type="entry name" value="JMJC"/>
    <property type="match status" value="1"/>
</dbReference>
<dbReference type="Pfam" id="PF13621">
    <property type="entry name" value="Cupin_8"/>
    <property type="match status" value="1"/>
</dbReference>
<feature type="domain" description="JmjC" evidence="2">
    <location>
        <begin position="254"/>
        <end position="483"/>
    </location>
</feature>
<name>A0ABR1GBI2_AURAN</name>
<feature type="compositionally biased region" description="Low complexity" evidence="1">
    <location>
        <begin position="107"/>
        <end position="118"/>
    </location>
</feature>
<feature type="compositionally biased region" description="Low complexity" evidence="1">
    <location>
        <begin position="126"/>
        <end position="137"/>
    </location>
</feature>
<dbReference type="Proteomes" id="UP001363151">
    <property type="component" value="Unassembled WGS sequence"/>
</dbReference>
<dbReference type="InterPro" id="IPR003347">
    <property type="entry name" value="JmjC_dom"/>
</dbReference>
<evidence type="ECO:0000313" key="4">
    <source>
        <dbReference type="Proteomes" id="UP001363151"/>
    </source>
</evidence>
<evidence type="ECO:0000256" key="1">
    <source>
        <dbReference type="SAM" id="MobiDB-lite"/>
    </source>
</evidence>
<dbReference type="InterPro" id="IPR041667">
    <property type="entry name" value="Cupin_8"/>
</dbReference>
<dbReference type="Gene3D" id="2.30.30.140">
    <property type="match status" value="1"/>
</dbReference>
<feature type="compositionally biased region" description="Basic residues" evidence="1">
    <location>
        <begin position="94"/>
        <end position="106"/>
    </location>
</feature>
<dbReference type="InterPro" id="IPR016197">
    <property type="entry name" value="Chromo-like_dom_sf"/>
</dbReference>
<dbReference type="SUPFAM" id="SSF54160">
    <property type="entry name" value="Chromo domain-like"/>
    <property type="match status" value="1"/>
</dbReference>